<evidence type="ECO:0000259" key="2">
    <source>
        <dbReference type="Pfam" id="PF02517"/>
    </source>
</evidence>
<keyword evidence="1" id="KW-0472">Membrane</keyword>
<dbReference type="GO" id="GO:0008237">
    <property type="term" value="F:metallopeptidase activity"/>
    <property type="evidence" value="ECO:0007669"/>
    <property type="project" value="UniProtKB-KW"/>
</dbReference>
<dbReference type="AlphaFoldDB" id="A0A9D1F888"/>
<comment type="caution">
    <text evidence="3">The sequence shown here is derived from an EMBL/GenBank/DDBJ whole genome shotgun (WGS) entry which is preliminary data.</text>
</comment>
<dbReference type="InterPro" id="IPR052710">
    <property type="entry name" value="CAAX_protease"/>
</dbReference>
<feature type="transmembrane region" description="Helical" evidence="1">
    <location>
        <begin position="84"/>
        <end position="103"/>
    </location>
</feature>
<keyword evidence="1" id="KW-0812">Transmembrane</keyword>
<accession>A0A9D1F888</accession>
<dbReference type="GO" id="GO:0004175">
    <property type="term" value="F:endopeptidase activity"/>
    <property type="evidence" value="ECO:0007669"/>
    <property type="project" value="UniProtKB-ARBA"/>
</dbReference>
<feature type="transmembrane region" description="Helical" evidence="1">
    <location>
        <begin position="123"/>
        <end position="144"/>
    </location>
</feature>
<reference evidence="3" key="2">
    <citation type="journal article" date="2021" name="PeerJ">
        <title>Extensive microbial diversity within the chicken gut microbiome revealed by metagenomics and culture.</title>
        <authorList>
            <person name="Gilroy R."/>
            <person name="Ravi A."/>
            <person name="Getino M."/>
            <person name="Pursley I."/>
            <person name="Horton D.L."/>
            <person name="Alikhan N.F."/>
            <person name="Baker D."/>
            <person name="Gharbi K."/>
            <person name="Hall N."/>
            <person name="Watson M."/>
            <person name="Adriaenssens E.M."/>
            <person name="Foster-Nyarko E."/>
            <person name="Jarju S."/>
            <person name="Secka A."/>
            <person name="Antonio M."/>
            <person name="Oren A."/>
            <person name="Chaudhuri R.R."/>
            <person name="La Ragione R."/>
            <person name="Hildebrand F."/>
            <person name="Pallen M.J."/>
        </authorList>
    </citation>
    <scope>NUCLEOTIDE SEQUENCE</scope>
    <source>
        <strain evidence="3">ChiBcec16-1751</strain>
    </source>
</reference>
<gene>
    <name evidence="3" type="ORF">IAA83_02890</name>
</gene>
<feature type="transmembrane region" description="Helical" evidence="1">
    <location>
        <begin position="164"/>
        <end position="183"/>
    </location>
</feature>
<evidence type="ECO:0000313" key="3">
    <source>
        <dbReference type="EMBL" id="HIS64302.1"/>
    </source>
</evidence>
<evidence type="ECO:0000256" key="1">
    <source>
        <dbReference type="SAM" id="Phobius"/>
    </source>
</evidence>
<keyword evidence="1" id="KW-1133">Transmembrane helix</keyword>
<feature type="domain" description="CAAX prenyl protease 2/Lysostaphin resistance protein A-like" evidence="2">
    <location>
        <begin position="130"/>
        <end position="227"/>
    </location>
</feature>
<dbReference type="Pfam" id="PF02517">
    <property type="entry name" value="Rce1-like"/>
    <property type="match status" value="1"/>
</dbReference>
<feature type="transmembrane region" description="Helical" evidence="1">
    <location>
        <begin position="189"/>
        <end position="208"/>
    </location>
</feature>
<dbReference type="PANTHER" id="PTHR36435:SF1">
    <property type="entry name" value="CAAX AMINO TERMINAL PROTEASE FAMILY PROTEIN"/>
    <property type="match status" value="1"/>
</dbReference>
<dbReference type="EMBL" id="DVJJ01000050">
    <property type="protein sequence ID" value="HIS64302.1"/>
    <property type="molecule type" value="Genomic_DNA"/>
</dbReference>
<protein>
    <submittedName>
        <fullName evidence="3">CPBP family intramembrane metalloprotease</fullName>
    </submittedName>
</protein>
<feature type="transmembrane region" description="Helical" evidence="1">
    <location>
        <begin position="215"/>
        <end position="235"/>
    </location>
</feature>
<dbReference type="GO" id="GO:0080120">
    <property type="term" value="P:CAAX-box protein maturation"/>
    <property type="evidence" value="ECO:0007669"/>
    <property type="project" value="UniProtKB-ARBA"/>
</dbReference>
<evidence type="ECO:0000313" key="4">
    <source>
        <dbReference type="Proteomes" id="UP000886741"/>
    </source>
</evidence>
<keyword evidence="3" id="KW-0482">Metalloprotease</keyword>
<sequence>MAVMKHSVPGPSMTRLEIICGVIYLPIYMIGLSLGLNLVFGLLNVHPTEVTANLWYFALNFLFLALIFRRWLLASLPVGRWKFWPFLQAVVLGFALYYALTWLQGLLYELFSLSPSSPNDNYVGSLVSAQFTAMAISIVILGPFAEEILFRGVIFGNLRRLHPLVAYIVSVVLFAVIHVVSYIPQIGWSAALLSAIGYFPGGIALAWTYAKADSIWASMTLHAILNGIGVGLLQLEGLG</sequence>
<proteinExistence type="predicted"/>
<keyword evidence="3" id="KW-0645">Protease</keyword>
<name>A0A9D1F888_9FIRM</name>
<feature type="transmembrane region" description="Helical" evidence="1">
    <location>
        <begin position="21"/>
        <end position="42"/>
    </location>
</feature>
<feature type="transmembrane region" description="Helical" evidence="1">
    <location>
        <begin position="54"/>
        <end position="72"/>
    </location>
</feature>
<organism evidence="3 4">
    <name type="scientific">Candidatus Avoscillospira avistercoris</name>
    <dbReference type="NCBI Taxonomy" id="2840707"/>
    <lineage>
        <taxon>Bacteria</taxon>
        <taxon>Bacillati</taxon>
        <taxon>Bacillota</taxon>
        <taxon>Clostridia</taxon>
        <taxon>Eubacteriales</taxon>
        <taxon>Oscillospiraceae</taxon>
        <taxon>Oscillospiraceae incertae sedis</taxon>
        <taxon>Candidatus Avoscillospira</taxon>
    </lineage>
</organism>
<dbReference type="PANTHER" id="PTHR36435">
    <property type="entry name" value="SLR1288 PROTEIN"/>
    <property type="match status" value="1"/>
</dbReference>
<reference evidence="3" key="1">
    <citation type="submission" date="2020-10" db="EMBL/GenBank/DDBJ databases">
        <authorList>
            <person name="Gilroy R."/>
        </authorList>
    </citation>
    <scope>NUCLEOTIDE SEQUENCE</scope>
    <source>
        <strain evidence="3">ChiBcec16-1751</strain>
    </source>
</reference>
<keyword evidence="3" id="KW-0378">Hydrolase</keyword>
<dbReference type="Proteomes" id="UP000886741">
    <property type="component" value="Unassembled WGS sequence"/>
</dbReference>
<dbReference type="InterPro" id="IPR003675">
    <property type="entry name" value="Rce1/LyrA-like_dom"/>
</dbReference>